<dbReference type="OrthoDB" id="191364at2759"/>
<feature type="active site" evidence="3">
    <location>
        <position position="195"/>
    </location>
</feature>
<dbReference type="Proteomes" id="UP000271241">
    <property type="component" value="Unassembled WGS sequence"/>
</dbReference>
<dbReference type="PIRSF" id="PIRSF000443">
    <property type="entry name" value="Homoser_Ac_trans"/>
    <property type="match status" value="1"/>
</dbReference>
<dbReference type="GO" id="GO:0009092">
    <property type="term" value="P:homoserine metabolic process"/>
    <property type="evidence" value="ECO:0007669"/>
    <property type="project" value="TreeGrafter"/>
</dbReference>
<reference evidence="6" key="1">
    <citation type="journal article" date="2018" name="Nat. Microbiol.">
        <title>Leveraging single-cell genomics to expand the fungal tree of life.</title>
        <authorList>
            <person name="Ahrendt S.R."/>
            <person name="Quandt C.A."/>
            <person name="Ciobanu D."/>
            <person name="Clum A."/>
            <person name="Salamov A."/>
            <person name="Andreopoulos B."/>
            <person name="Cheng J.F."/>
            <person name="Woyke T."/>
            <person name="Pelin A."/>
            <person name="Henrissat B."/>
            <person name="Reynolds N.K."/>
            <person name="Benny G.L."/>
            <person name="Smith M.E."/>
            <person name="James T.Y."/>
            <person name="Grigoriev I.V."/>
        </authorList>
    </citation>
    <scope>NUCLEOTIDE SEQUENCE [LARGE SCALE GENOMIC DNA]</scope>
    <source>
        <strain evidence="6">RSA 1356</strain>
    </source>
</reference>
<feature type="domain" description="AB hydrolase-1" evidence="4">
    <location>
        <begin position="4"/>
        <end position="229"/>
    </location>
</feature>
<dbReference type="InterPro" id="IPR000073">
    <property type="entry name" value="AB_hydrolase_1"/>
</dbReference>
<dbReference type="PANTHER" id="PTHR32268:SF11">
    <property type="entry name" value="HOMOSERINE O-ACETYLTRANSFERASE"/>
    <property type="match status" value="1"/>
</dbReference>
<dbReference type="InterPro" id="IPR029058">
    <property type="entry name" value="AB_hydrolase_fold"/>
</dbReference>
<evidence type="ECO:0000256" key="1">
    <source>
        <dbReference type="ARBA" id="ARBA00006886"/>
    </source>
</evidence>
<name>A0A4P9XMU4_9FUNG</name>
<dbReference type="Pfam" id="PF00561">
    <property type="entry name" value="Abhydrolase_1"/>
    <property type="match status" value="1"/>
</dbReference>
<evidence type="ECO:0000256" key="2">
    <source>
        <dbReference type="ARBA" id="ARBA00022679"/>
    </source>
</evidence>
<dbReference type="PANTHER" id="PTHR32268">
    <property type="entry name" value="HOMOSERINE O-ACETYLTRANSFERASE"/>
    <property type="match status" value="1"/>
</dbReference>
<dbReference type="InterPro" id="IPR008220">
    <property type="entry name" value="HAT_MetX-like"/>
</dbReference>
<gene>
    <name evidence="5" type="ORF">THASP1DRAFT_17343</name>
</gene>
<feature type="non-terminal residue" evidence="5">
    <location>
        <position position="1"/>
    </location>
</feature>
<dbReference type="Gene3D" id="3.40.50.1820">
    <property type="entry name" value="alpha/beta hydrolase"/>
    <property type="match status" value="1"/>
</dbReference>
<dbReference type="GO" id="GO:0009086">
    <property type="term" value="P:methionine biosynthetic process"/>
    <property type="evidence" value="ECO:0007669"/>
    <property type="project" value="TreeGrafter"/>
</dbReference>
<dbReference type="GO" id="GO:0016787">
    <property type="term" value="F:hydrolase activity"/>
    <property type="evidence" value="ECO:0007669"/>
    <property type="project" value="UniProtKB-KW"/>
</dbReference>
<evidence type="ECO:0000256" key="3">
    <source>
        <dbReference type="PIRSR" id="PIRSR000443-1"/>
    </source>
</evidence>
<dbReference type="GO" id="GO:0004414">
    <property type="term" value="F:homoserine O-acetyltransferase activity"/>
    <property type="evidence" value="ECO:0007669"/>
    <property type="project" value="TreeGrafter"/>
</dbReference>
<evidence type="ECO:0000313" key="5">
    <source>
        <dbReference type="EMBL" id="RKP07244.1"/>
    </source>
</evidence>
<dbReference type="AlphaFoldDB" id="A0A4P9XMU4"/>
<feature type="active site" evidence="3">
    <location>
        <position position="224"/>
    </location>
</feature>
<keyword evidence="5" id="KW-0378">Hydrolase</keyword>
<dbReference type="STRING" id="78915.A0A4P9XMU4"/>
<evidence type="ECO:0000313" key="6">
    <source>
        <dbReference type="Proteomes" id="UP000271241"/>
    </source>
</evidence>
<feature type="active site" description="Nucleophile" evidence="3">
    <location>
        <position position="9"/>
    </location>
</feature>
<keyword evidence="2" id="KW-0808">Transferase</keyword>
<comment type="similarity">
    <text evidence="1">Belongs to the AB hydrolase superfamily. MetX family.</text>
</comment>
<accession>A0A4P9XMU4</accession>
<keyword evidence="6" id="KW-1185">Reference proteome</keyword>
<protein>
    <submittedName>
        <fullName evidence="5">Alpha/Beta hydrolase protein</fullName>
    </submittedName>
</protein>
<proteinExistence type="inferred from homology"/>
<organism evidence="5 6">
    <name type="scientific">Thamnocephalis sphaerospora</name>
    <dbReference type="NCBI Taxonomy" id="78915"/>
    <lineage>
        <taxon>Eukaryota</taxon>
        <taxon>Fungi</taxon>
        <taxon>Fungi incertae sedis</taxon>
        <taxon>Zoopagomycota</taxon>
        <taxon>Zoopagomycotina</taxon>
        <taxon>Zoopagomycetes</taxon>
        <taxon>Zoopagales</taxon>
        <taxon>Sigmoideomycetaceae</taxon>
        <taxon>Thamnocephalis</taxon>
    </lineage>
</organism>
<dbReference type="EMBL" id="KZ992745">
    <property type="protein sequence ID" value="RKP07244.1"/>
    <property type="molecule type" value="Genomic_DNA"/>
</dbReference>
<sequence>QVAACVGGSMGGMQTLEWAALFGSQYVRNIVPIATCGRHSAWGISWGEAQRRSIASDPKYRDGRYSHDQAPKEGLAAARMSAMLTYRSRDSFESRFGRRKMAQRAYDAAGSKRSDAADGADKAASASQASREIFSAQSYLRYQGAKFCDRFDANCYVAITRKMDTHDLARDRSTNYEEVLSSITQPALVIGVESDGLFTINEQYELADLLPGSEMAVVQSPDGHDGFLLEFDQLNRHILRFLRRVLPTLAPPANATDGTADDVDQATGGLKATKTSMFGEAEADVTCW</sequence>
<evidence type="ECO:0000259" key="4">
    <source>
        <dbReference type="Pfam" id="PF00561"/>
    </source>
</evidence>
<dbReference type="SUPFAM" id="SSF53474">
    <property type="entry name" value="alpha/beta-Hydrolases"/>
    <property type="match status" value="1"/>
</dbReference>